<dbReference type="InterPro" id="IPR002035">
    <property type="entry name" value="VWF_A"/>
</dbReference>
<dbReference type="PANTHER" id="PTHR22550:SF5">
    <property type="entry name" value="LEUCINE ZIPPER PROTEIN 4"/>
    <property type="match status" value="1"/>
</dbReference>
<keyword evidence="3 5" id="KW-1133">Transmembrane helix</keyword>
<name>A0ABT8SAQ7_9BURK</name>
<protein>
    <submittedName>
        <fullName evidence="7">VWA domain-containing protein</fullName>
    </submittedName>
</protein>
<dbReference type="Proteomes" id="UP001169027">
    <property type="component" value="Unassembled WGS sequence"/>
</dbReference>
<keyword evidence="1" id="KW-1003">Cell membrane</keyword>
<feature type="transmembrane region" description="Helical" evidence="5">
    <location>
        <begin position="319"/>
        <end position="342"/>
    </location>
</feature>
<feature type="transmembrane region" description="Helical" evidence="5">
    <location>
        <begin position="6"/>
        <end position="25"/>
    </location>
</feature>
<dbReference type="InterPro" id="IPR024163">
    <property type="entry name" value="Aerotolerance_reg_N"/>
</dbReference>
<keyword evidence="8" id="KW-1185">Reference proteome</keyword>
<dbReference type="Gene3D" id="3.40.50.410">
    <property type="entry name" value="von Willebrand factor, type A domain"/>
    <property type="match status" value="1"/>
</dbReference>
<dbReference type="SMART" id="SM00327">
    <property type="entry name" value="VWA"/>
    <property type="match status" value="1"/>
</dbReference>
<evidence type="ECO:0000256" key="4">
    <source>
        <dbReference type="ARBA" id="ARBA00023136"/>
    </source>
</evidence>
<sequence length="346" mass="37343">MNFLWPQFLWLLLALPLLVLLYLWLIRRKKKLALRFASLSIVREAMSAGQSVRRHIPPLLFLLALTAMLIAAARPMAVVVLPSNQQTIILAMDVSGSMRAADVQPNRLVAAQEAAKSFLKELPRTVKVGIVAFAGSAQVAQLPTTNRDDLVTAIDSFQLQRATATGNAIVVSLATLFPDAGIDISDFSPKSRQTGVAIDRAGKPPPKEFTPVAPGSYTSAAIIMLTDGQRTTGVDPLDAAKVAAERGVRVYTVGIGTVDGETIGFEGWSMRVRLDEETLKAIANKTSAEYFYAGTANDLKKVYNTLSSRLTVEKKETEISALFAMGAAALALLSAGLSLLWFNRIL</sequence>
<dbReference type="InterPro" id="IPR036465">
    <property type="entry name" value="vWFA_dom_sf"/>
</dbReference>
<dbReference type="Pfam" id="PF00092">
    <property type="entry name" value="VWA"/>
    <property type="match status" value="1"/>
</dbReference>
<gene>
    <name evidence="7" type="ORF">Q2T77_27365</name>
</gene>
<reference evidence="7" key="1">
    <citation type="submission" date="2023-06" db="EMBL/GenBank/DDBJ databases">
        <authorList>
            <person name="Jiang Y."/>
            <person name="Liu Q."/>
        </authorList>
    </citation>
    <scope>NUCLEOTIDE SEQUENCE</scope>
    <source>
        <strain evidence="7">CGMCC 1.12090</strain>
    </source>
</reference>
<keyword evidence="2 5" id="KW-0812">Transmembrane</keyword>
<dbReference type="SUPFAM" id="SSF53300">
    <property type="entry name" value="vWA-like"/>
    <property type="match status" value="1"/>
</dbReference>
<organism evidence="7 8">
    <name type="scientific">Variovorax ginsengisoli</name>
    <dbReference type="NCBI Taxonomy" id="363844"/>
    <lineage>
        <taxon>Bacteria</taxon>
        <taxon>Pseudomonadati</taxon>
        <taxon>Pseudomonadota</taxon>
        <taxon>Betaproteobacteria</taxon>
        <taxon>Burkholderiales</taxon>
        <taxon>Comamonadaceae</taxon>
        <taxon>Variovorax</taxon>
    </lineage>
</organism>
<dbReference type="Pfam" id="PF13519">
    <property type="entry name" value="VWA_2"/>
    <property type="match status" value="1"/>
</dbReference>
<dbReference type="RefSeq" id="WP_286524960.1">
    <property type="nucleotide sequence ID" value="NZ_JAUJZH010000024.1"/>
</dbReference>
<dbReference type="PROSITE" id="PS50234">
    <property type="entry name" value="VWFA"/>
    <property type="match status" value="1"/>
</dbReference>
<feature type="domain" description="VWFA" evidence="6">
    <location>
        <begin position="87"/>
        <end position="306"/>
    </location>
</feature>
<accession>A0ABT8SAQ7</accession>
<evidence type="ECO:0000313" key="7">
    <source>
        <dbReference type="EMBL" id="MDO1536011.1"/>
    </source>
</evidence>
<evidence type="ECO:0000259" key="6">
    <source>
        <dbReference type="PROSITE" id="PS50234"/>
    </source>
</evidence>
<evidence type="ECO:0000256" key="5">
    <source>
        <dbReference type="SAM" id="Phobius"/>
    </source>
</evidence>
<proteinExistence type="predicted"/>
<feature type="transmembrane region" description="Helical" evidence="5">
    <location>
        <begin position="59"/>
        <end position="81"/>
    </location>
</feature>
<evidence type="ECO:0000256" key="1">
    <source>
        <dbReference type="ARBA" id="ARBA00022475"/>
    </source>
</evidence>
<evidence type="ECO:0000256" key="3">
    <source>
        <dbReference type="ARBA" id="ARBA00022989"/>
    </source>
</evidence>
<dbReference type="EMBL" id="JAUKVY010000024">
    <property type="protein sequence ID" value="MDO1536011.1"/>
    <property type="molecule type" value="Genomic_DNA"/>
</dbReference>
<keyword evidence="4 5" id="KW-0472">Membrane</keyword>
<dbReference type="PANTHER" id="PTHR22550">
    <property type="entry name" value="SPORE GERMINATION PROTEIN"/>
    <property type="match status" value="1"/>
</dbReference>
<dbReference type="InterPro" id="IPR050768">
    <property type="entry name" value="UPF0353/GerABKA_families"/>
</dbReference>
<comment type="caution">
    <text evidence="7">The sequence shown here is derived from an EMBL/GenBank/DDBJ whole genome shotgun (WGS) entry which is preliminary data.</text>
</comment>
<dbReference type="Pfam" id="PF07584">
    <property type="entry name" value="BatA"/>
    <property type="match status" value="1"/>
</dbReference>
<evidence type="ECO:0000313" key="8">
    <source>
        <dbReference type="Proteomes" id="UP001169027"/>
    </source>
</evidence>
<evidence type="ECO:0000256" key="2">
    <source>
        <dbReference type="ARBA" id="ARBA00022692"/>
    </source>
</evidence>